<dbReference type="InterPro" id="IPR019226">
    <property type="entry name" value="DUF2158"/>
</dbReference>
<reference evidence="2" key="2">
    <citation type="submission" date="2019-10" db="EMBL/GenBank/DDBJ databases">
        <authorList>
            <person name="Sugawara M."/>
            <person name="Epstein B."/>
            <person name="Badgley B."/>
            <person name="Unno T."/>
            <person name="Xu L."/>
            <person name="Reese J."/>
            <person name="Gyaneshwar P."/>
            <person name="Denny R."/>
            <person name="Mudege J."/>
            <person name="Bharti A."/>
            <person name="Farmer A."/>
            <person name="May G."/>
            <person name="Woodward J."/>
            <person name="Medigue C."/>
            <person name="Vallenet D."/>
            <person name="Lajus A."/>
            <person name="Rouy Z."/>
            <person name="Martinez-Vaz B."/>
            <person name="Tiffin P."/>
            <person name="Young N."/>
            <person name="Sadowsky M."/>
        </authorList>
    </citation>
    <scope>NUCLEOTIDE SEQUENCE</scope>
    <source>
        <strain evidence="2">N6B1</strain>
    </source>
</reference>
<dbReference type="EMBL" id="WISR01000163">
    <property type="protein sequence ID" value="MQW35012.1"/>
    <property type="molecule type" value="Genomic_DNA"/>
</dbReference>
<dbReference type="EMBL" id="WISR01000162">
    <property type="protein sequence ID" value="MQW34927.1"/>
    <property type="molecule type" value="Genomic_DNA"/>
</dbReference>
<dbReference type="RefSeq" id="WP_080670831.1">
    <property type="nucleotide sequence ID" value="NZ_JAJJBP010000006.1"/>
</dbReference>
<evidence type="ECO:0000313" key="3">
    <source>
        <dbReference type="Proteomes" id="UP000429484"/>
    </source>
</evidence>
<gene>
    <name evidence="1" type="ORF">GHK53_19565</name>
    <name evidence="2" type="ORF">GHK53_20050</name>
</gene>
<proteinExistence type="predicted"/>
<evidence type="ECO:0000313" key="2">
    <source>
        <dbReference type="EMBL" id="MQW35012.1"/>
    </source>
</evidence>
<comment type="caution">
    <text evidence="2">The sequence shown here is derived from an EMBL/GenBank/DDBJ whole genome shotgun (WGS) entry which is preliminary data.</text>
</comment>
<reference evidence="2 3" key="1">
    <citation type="journal article" date="2013" name="Genome Biol.">
        <title>Comparative genomics of the core and accessory genomes of 48 Sinorhizobium strains comprising five genospecies.</title>
        <authorList>
            <person name="Sugawara M."/>
            <person name="Epstein B."/>
            <person name="Badgley B.D."/>
            <person name="Unno T."/>
            <person name="Xu L."/>
            <person name="Reese J."/>
            <person name="Gyaneshwar P."/>
            <person name="Denny R."/>
            <person name="Mudge J."/>
            <person name="Bharti A.K."/>
            <person name="Farmer A.D."/>
            <person name="May G.D."/>
            <person name="Woodward J.E."/>
            <person name="Medigue C."/>
            <person name="Vallenet D."/>
            <person name="Lajus A."/>
            <person name="Rouy Z."/>
            <person name="Martinez-Vaz B."/>
            <person name="Tiffin P."/>
            <person name="Young N.D."/>
            <person name="Sadowsky M.J."/>
        </authorList>
    </citation>
    <scope>NUCLEOTIDE SEQUENCE [LARGE SCALE GENOMIC DNA]</scope>
    <source>
        <strain evidence="2 3">N6B1</strain>
    </source>
</reference>
<sequence>MNERIRLGEIVQLKSGGPKLTVNDAGSSSFVWTSWFAGSKNERARFHVQSLQTARDEPQEMTASHH</sequence>
<protein>
    <submittedName>
        <fullName evidence="2">DUF2158 domain-containing protein</fullName>
    </submittedName>
</protein>
<dbReference type="Proteomes" id="UP000429484">
    <property type="component" value="Unassembled WGS sequence"/>
</dbReference>
<name>A0AAW9TSE1_RHIML</name>
<organism evidence="2 3">
    <name type="scientific">Rhizobium meliloti</name>
    <name type="common">Ensifer meliloti</name>
    <name type="synonym">Sinorhizobium meliloti</name>
    <dbReference type="NCBI Taxonomy" id="382"/>
    <lineage>
        <taxon>Bacteria</taxon>
        <taxon>Pseudomonadati</taxon>
        <taxon>Pseudomonadota</taxon>
        <taxon>Alphaproteobacteria</taxon>
        <taxon>Hyphomicrobiales</taxon>
        <taxon>Rhizobiaceae</taxon>
        <taxon>Sinorhizobium/Ensifer group</taxon>
        <taxon>Sinorhizobium</taxon>
    </lineage>
</organism>
<accession>A0AAW9TSE1</accession>
<evidence type="ECO:0000313" key="1">
    <source>
        <dbReference type="EMBL" id="MQW34927.1"/>
    </source>
</evidence>
<dbReference type="AlphaFoldDB" id="A0AAW9TSE1"/>
<dbReference type="Pfam" id="PF09926">
    <property type="entry name" value="DUF2158"/>
    <property type="match status" value="1"/>
</dbReference>